<dbReference type="EMBL" id="BMAV01010178">
    <property type="protein sequence ID" value="GFY55087.1"/>
    <property type="molecule type" value="Genomic_DNA"/>
</dbReference>
<evidence type="ECO:0000313" key="1">
    <source>
        <dbReference type="EMBL" id="GFY55087.1"/>
    </source>
</evidence>
<comment type="caution">
    <text evidence="1">The sequence shown here is derived from an EMBL/GenBank/DDBJ whole genome shotgun (WGS) entry which is preliminary data.</text>
</comment>
<proteinExistence type="predicted"/>
<reference evidence="1" key="1">
    <citation type="submission" date="2020-08" db="EMBL/GenBank/DDBJ databases">
        <title>Multicomponent nature underlies the extraordinary mechanical properties of spider dragline silk.</title>
        <authorList>
            <person name="Kono N."/>
            <person name="Nakamura H."/>
            <person name="Mori M."/>
            <person name="Yoshida Y."/>
            <person name="Ohtoshi R."/>
            <person name="Malay A.D."/>
            <person name="Moran D.A.P."/>
            <person name="Tomita M."/>
            <person name="Numata K."/>
            <person name="Arakawa K."/>
        </authorList>
    </citation>
    <scope>NUCLEOTIDE SEQUENCE</scope>
</reference>
<dbReference type="Proteomes" id="UP000886998">
    <property type="component" value="Unassembled WGS sequence"/>
</dbReference>
<sequence length="110" mass="12847">MNTNKTNTNKIEKWINTTLLENCVGGEDNRSSVIHSLICKTTKNYKTFMQKDKHELKFLPGKLAYGNPRLPLFLWSLVDSICHFQVQKRSYGKREVLRKIQKTEMKSKVS</sequence>
<accession>A0A8X6XJK8</accession>
<name>A0A8X6XJK8_9ARAC</name>
<dbReference type="AlphaFoldDB" id="A0A8X6XJK8"/>
<organism evidence="1 2">
    <name type="scientific">Trichonephila inaurata madagascariensis</name>
    <dbReference type="NCBI Taxonomy" id="2747483"/>
    <lineage>
        <taxon>Eukaryota</taxon>
        <taxon>Metazoa</taxon>
        <taxon>Ecdysozoa</taxon>
        <taxon>Arthropoda</taxon>
        <taxon>Chelicerata</taxon>
        <taxon>Arachnida</taxon>
        <taxon>Araneae</taxon>
        <taxon>Araneomorphae</taxon>
        <taxon>Entelegynae</taxon>
        <taxon>Araneoidea</taxon>
        <taxon>Nephilidae</taxon>
        <taxon>Trichonephila</taxon>
        <taxon>Trichonephila inaurata</taxon>
    </lineage>
</organism>
<gene>
    <name evidence="1" type="ORF">TNIN_246881</name>
</gene>
<keyword evidence="2" id="KW-1185">Reference proteome</keyword>
<evidence type="ECO:0000313" key="2">
    <source>
        <dbReference type="Proteomes" id="UP000886998"/>
    </source>
</evidence>
<protein>
    <submittedName>
        <fullName evidence="1">Uncharacterized protein</fullName>
    </submittedName>
</protein>